<dbReference type="RefSeq" id="WP_200275000.1">
    <property type="nucleotide sequence ID" value="NZ_JAENII010000001.1"/>
</dbReference>
<comment type="caution">
    <text evidence="2">The sequence shown here is derived from an EMBL/GenBank/DDBJ whole genome shotgun (WGS) entry which is preliminary data.</text>
</comment>
<keyword evidence="3" id="KW-1185">Reference proteome</keyword>
<accession>A0A934VDV8</accession>
<sequence length="55" mass="5991">MKPLYLLAAGAFFAAVSCERHSFEDTKVLHEQHSDHGDGHKKEADSGAEDSEPGH</sequence>
<proteinExistence type="predicted"/>
<dbReference type="PROSITE" id="PS51257">
    <property type="entry name" value="PROKAR_LIPOPROTEIN"/>
    <property type="match status" value="1"/>
</dbReference>
<name>A0A934VDV8_9BACT</name>
<evidence type="ECO:0000313" key="3">
    <source>
        <dbReference type="Proteomes" id="UP000658278"/>
    </source>
</evidence>
<dbReference type="EMBL" id="JAENII010000001">
    <property type="protein sequence ID" value="MBK1825421.1"/>
    <property type="molecule type" value="Genomic_DNA"/>
</dbReference>
<feature type="compositionally biased region" description="Acidic residues" evidence="1">
    <location>
        <begin position="46"/>
        <end position="55"/>
    </location>
</feature>
<feature type="compositionally biased region" description="Basic and acidic residues" evidence="1">
    <location>
        <begin position="27"/>
        <end position="45"/>
    </location>
</feature>
<protein>
    <submittedName>
        <fullName evidence="2">Uncharacterized protein</fullName>
    </submittedName>
</protein>
<organism evidence="2 3">
    <name type="scientific">Haloferula rosea</name>
    <dbReference type="NCBI Taxonomy" id="490093"/>
    <lineage>
        <taxon>Bacteria</taxon>
        <taxon>Pseudomonadati</taxon>
        <taxon>Verrucomicrobiota</taxon>
        <taxon>Verrucomicrobiia</taxon>
        <taxon>Verrucomicrobiales</taxon>
        <taxon>Verrucomicrobiaceae</taxon>
        <taxon>Haloferula</taxon>
    </lineage>
</organism>
<feature type="region of interest" description="Disordered" evidence="1">
    <location>
        <begin position="27"/>
        <end position="55"/>
    </location>
</feature>
<reference evidence="2" key="1">
    <citation type="submission" date="2021-01" db="EMBL/GenBank/DDBJ databases">
        <title>Modified the classification status of verrucomicrobia.</title>
        <authorList>
            <person name="Feng X."/>
        </authorList>
    </citation>
    <scope>NUCLEOTIDE SEQUENCE</scope>
    <source>
        <strain evidence="2">KCTC 22201</strain>
    </source>
</reference>
<dbReference type="AlphaFoldDB" id="A0A934VDV8"/>
<evidence type="ECO:0000313" key="2">
    <source>
        <dbReference type="EMBL" id="MBK1825421.1"/>
    </source>
</evidence>
<evidence type="ECO:0000256" key="1">
    <source>
        <dbReference type="SAM" id="MobiDB-lite"/>
    </source>
</evidence>
<gene>
    <name evidence="2" type="ORF">JIN81_00190</name>
</gene>
<dbReference type="Proteomes" id="UP000658278">
    <property type="component" value="Unassembled WGS sequence"/>
</dbReference>